<evidence type="ECO:0000313" key="5">
    <source>
        <dbReference type="Ensembl" id="ENSORLP00000029220.1"/>
    </source>
</evidence>
<dbReference type="InterPro" id="IPR001846">
    <property type="entry name" value="VWF_type-D"/>
</dbReference>
<dbReference type="PANTHER" id="PTHR11339">
    <property type="entry name" value="EXTRACELLULAR MATRIX GLYCOPROTEIN RELATED"/>
    <property type="match status" value="1"/>
</dbReference>
<evidence type="ECO:0000256" key="1">
    <source>
        <dbReference type="ARBA" id="ARBA00023157"/>
    </source>
</evidence>
<dbReference type="PROSITE" id="PS51233">
    <property type="entry name" value="VWFD"/>
    <property type="match status" value="1"/>
</dbReference>
<dbReference type="Ensembl" id="ENSORLT00000035305.1">
    <property type="protein sequence ID" value="ENSORLP00000029220.1"/>
    <property type="gene ID" value="ENSORLG00000030306.1"/>
</dbReference>
<dbReference type="GeneTree" id="ENSGT00940000156076"/>
<dbReference type="Bgee" id="ENSORLG00000030306">
    <property type="expression patterns" value="Expressed in pharyngeal gill and 2 other cell types or tissues"/>
</dbReference>
<organism evidence="5 6">
    <name type="scientific">Oryzias latipes</name>
    <name type="common">Japanese rice fish</name>
    <name type="synonym">Japanese killifish</name>
    <dbReference type="NCBI Taxonomy" id="8090"/>
    <lineage>
        <taxon>Eukaryota</taxon>
        <taxon>Metazoa</taxon>
        <taxon>Chordata</taxon>
        <taxon>Craniata</taxon>
        <taxon>Vertebrata</taxon>
        <taxon>Euteleostomi</taxon>
        <taxon>Actinopterygii</taxon>
        <taxon>Neopterygii</taxon>
        <taxon>Teleostei</taxon>
        <taxon>Neoteleostei</taxon>
        <taxon>Acanthomorphata</taxon>
        <taxon>Ovalentaria</taxon>
        <taxon>Atherinomorphae</taxon>
        <taxon>Beloniformes</taxon>
        <taxon>Adrianichthyidae</taxon>
        <taxon>Oryziinae</taxon>
        <taxon>Oryzias</taxon>
    </lineage>
</organism>
<keyword evidence="3" id="KW-0732">Signal</keyword>
<keyword evidence="2" id="KW-0325">Glycoprotein</keyword>
<reference evidence="5" key="2">
    <citation type="submission" date="2025-08" db="UniProtKB">
        <authorList>
            <consortium name="Ensembl"/>
        </authorList>
    </citation>
    <scope>IDENTIFICATION</scope>
    <source>
        <strain evidence="5">Hd-rR</strain>
    </source>
</reference>
<evidence type="ECO:0000256" key="3">
    <source>
        <dbReference type="SAM" id="SignalP"/>
    </source>
</evidence>
<feature type="signal peptide" evidence="3">
    <location>
        <begin position="1"/>
        <end position="25"/>
    </location>
</feature>
<dbReference type="Proteomes" id="UP000001038">
    <property type="component" value="Chromosome 6"/>
</dbReference>
<evidence type="ECO:0000256" key="2">
    <source>
        <dbReference type="ARBA" id="ARBA00023180"/>
    </source>
</evidence>
<sequence length="207" mass="23617">LAGKMPREWVIPWLILCLGPSPSHTGILPHPLEVTLPNSHQFCSTWGNYHFKTFGGKFFQFPFTCNYIFATHCKTSYEVFNIQLQREEVEGVVTIKRVIMKLDGLVVELASSSITVDGNGVTMPYKKAGLSIGSFSSYVKIETSLGLVAMWNQEDSFWVCLFLFFMHKYQKKLLNSKSADNYTTAMPLFLVIKYNVAQLLKQTFQYN</sequence>
<keyword evidence="6" id="KW-1185">Reference proteome</keyword>
<dbReference type="InParanoid" id="A0A3B3HCD8"/>
<evidence type="ECO:0000259" key="4">
    <source>
        <dbReference type="PROSITE" id="PS51233"/>
    </source>
</evidence>
<dbReference type="AlphaFoldDB" id="A0A3B3HCD8"/>
<reference evidence="5" key="3">
    <citation type="submission" date="2025-09" db="UniProtKB">
        <authorList>
            <consortium name="Ensembl"/>
        </authorList>
    </citation>
    <scope>IDENTIFICATION</scope>
    <source>
        <strain evidence="5">Hd-rR</strain>
    </source>
</reference>
<feature type="domain" description="VWFD" evidence="4">
    <location>
        <begin position="41"/>
        <end position="207"/>
    </location>
</feature>
<protein>
    <recommendedName>
        <fullName evidence="4">VWFD domain-containing protein</fullName>
    </recommendedName>
</protein>
<name>A0A3B3HCD8_ORYLA</name>
<dbReference type="PANTHER" id="PTHR11339:SF408">
    <property type="entry name" value="MUCIN-5B"/>
    <property type="match status" value="1"/>
</dbReference>
<dbReference type="InterPro" id="IPR050780">
    <property type="entry name" value="Mucin_vWF_Thrombospondin_sf"/>
</dbReference>
<evidence type="ECO:0000313" key="6">
    <source>
        <dbReference type="Proteomes" id="UP000001038"/>
    </source>
</evidence>
<accession>A0A3B3HCD8</accession>
<reference evidence="5 6" key="1">
    <citation type="journal article" date="2007" name="Nature">
        <title>The medaka draft genome and insights into vertebrate genome evolution.</title>
        <authorList>
            <person name="Kasahara M."/>
            <person name="Naruse K."/>
            <person name="Sasaki S."/>
            <person name="Nakatani Y."/>
            <person name="Qu W."/>
            <person name="Ahsan B."/>
            <person name="Yamada T."/>
            <person name="Nagayasu Y."/>
            <person name="Doi K."/>
            <person name="Kasai Y."/>
            <person name="Jindo T."/>
            <person name="Kobayashi D."/>
            <person name="Shimada A."/>
            <person name="Toyoda A."/>
            <person name="Kuroki Y."/>
            <person name="Fujiyama A."/>
            <person name="Sasaki T."/>
            <person name="Shimizu A."/>
            <person name="Asakawa S."/>
            <person name="Shimizu N."/>
            <person name="Hashimoto S."/>
            <person name="Yang J."/>
            <person name="Lee Y."/>
            <person name="Matsushima K."/>
            <person name="Sugano S."/>
            <person name="Sakaizumi M."/>
            <person name="Narita T."/>
            <person name="Ohishi K."/>
            <person name="Haga S."/>
            <person name="Ohta F."/>
            <person name="Nomoto H."/>
            <person name="Nogata K."/>
            <person name="Morishita T."/>
            <person name="Endo T."/>
            <person name="Shin-I T."/>
            <person name="Takeda H."/>
            <person name="Morishita S."/>
            <person name="Kohara Y."/>
        </authorList>
    </citation>
    <scope>NUCLEOTIDE SEQUENCE [LARGE SCALE GENOMIC DNA]</scope>
    <source>
        <strain evidence="5 6">Hd-rR</strain>
    </source>
</reference>
<dbReference type="Pfam" id="PF00094">
    <property type="entry name" value="VWD"/>
    <property type="match status" value="1"/>
</dbReference>
<proteinExistence type="predicted"/>
<dbReference type="SMART" id="SM00216">
    <property type="entry name" value="VWD"/>
    <property type="match status" value="1"/>
</dbReference>
<keyword evidence="1" id="KW-1015">Disulfide bond</keyword>
<feature type="chain" id="PRO_5017343627" description="VWFD domain-containing protein" evidence="3">
    <location>
        <begin position="26"/>
        <end position="207"/>
    </location>
</feature>